<dbReference type="EMBL" id="BKCJ011839113">
    <property type="protein sequence ID" value="GFD57259.1"/>
    <property type="molecule type" value="Genomic_DNA"/>
</dbReference>
<comment type="caution">
    <text evidence="2">The sequence shown here is derived from an EMBL/GenBank/DDBJ whole genome shotgun (WGS) entry which is preliminary data.</text>
</comment>
<sequence>FGSDGPAALAAGARLCPGAGGTGPGLGAGYYAGRHGPAAALYPGHLRARAGGTRRRAAPTVRVHAADLGPAPARGRRGRAR</sequence>
<feature type="region of interest" description="Disordered" evidence="1">
    <location>
        <begin position="50"/>
        <end position="81"/>
    </location>
</feature>
<gene>
    <name evidence="2" type="ORF">Tci_929228</name>
</gene>
<proteinExistence type="predicted"/>
<reference evidence="2" key="1">
    <citation type="journal article" date="2019" name="Sci. Rep.">
        <title>Draft genome of Tanacetum cinerariifolium, the natural source of mosquito coil.</title>
        <authorList>
            <person name="Yamashiro T."/>
            <person name="Shiraishi A."/>
            <person name="Satake H."/>
            <person name="Nakayama K."/>
        </authorList>
    </citation>
    <scope>NUCLEOTIDE SEQUENCE</scope>
</reference>
<feature type="non-terminal residue" evidence="2">
    <location>
        <position position="1"/>
    </location>
</feature>
<protein>
    <submittedName>
        <fullName evidence="2">Uncharacterized protein</fullName>
    </submittedName>
</protein>
<dbReference type="AlphaFoldDB" id="A0A699XC54"/>
<name>A0A699XC54_TANCI</name>
<accession>A0A699XC54</accession>
<evidence type="ECO:0000256" key="1">
    <source>
        <dbReference type="SAM" id="MobiDB-lite"/>
    </source>
</evidence>
<organism evidence="2">
    <name type="scientific">Tanacetum cinerariifolium</name>
    <name type="common">Dalmatian daisy</name>
    <name type="synonym">Chrysanthemum cinerariifolium</name>
    <dbReference type="NCBI Taxonomy" id="118510"/>
    <lineage>
        <taxon>Eukaryota</taxon>
        <taxon>Viridiplantae</taxon>
        <taxon>Streptophyta</taxon>
        <taxon>Embryophyta</taxon>
        <taxon>Tracheophyta</taxon>
        <taxon>Spermatophyta</taxon>
        <taxon>Magnoliopsida</taxon>
        <taxon>eudicotyledons</taxon>
        <taxon>Gunneridae</taxon>
        <taxon>Pentapetalae</taxon>
        <taxon>asterids</taxon>
        <taxon>campanulids</taxon>
        <taxon>Asterales</taxon>
        <taxon>Asteraceae</taxon>
        <taxon>Asteroideae</taxon>
        <taxon>Anthemideae</taxon>
        <taxon>Anthemidinae</taxon>
        <taxon>Tanacetum</taxon>
    </lineage>
</organism>
<evidence type="ECO:0000313" key="2">
    <source>
        <dbReference type="EMBL" id="GFD57259.1"/>
    </source>
</evidence>